<evidence type="ECO:0000313" key="1">
    <source>
        <dbReference type="EMBL" id="RDX76258.1"/>
    </source>
</evidence>
<accession>A0A371FD85</accession>
<keyword evidence="2" id="KW-1185">Reference proteome</keyword>
<name>A0A371FD85_MUCPR</name>
<dbReference type="Proteomes" id="UP000257109">
    <property type="component" value="Unassembled WGS sequence"/>
</dbReference>
<proteinExistence type="predicted"/>
<evidence type="ECO:0000313" key="2">
    <source>
        <dbReference type="Proteomes" id="UP000257109"/>
    </source>
</evidence>
<protein>
    <submittedName>
        <fullName evidence="1">Uncharacterized protein</fullName>
    </submittedName>
</protein>
<reference evidence="1" key="1">
    <citation type="submission" date="2018-05" db="EMBL/GenBank/DDBJ databases">
        <title>Draft genome of Mucuna pruriens seed.</title>
        <authorList>
            <person name="Nnadi N.E."/>
            <person name="Vos R."/>
            <person name="Hasami M.H."/>
            <person name="Devisetty U.K."/>
            <person name="Aguiy J.C."/>
        </authorList>
    </citation>
    <scope>NUCLEOTIDE SEQUENCE [LARGE SCALE GENOMIC DNA]</scope>
    <source>
        <strain evidence="1">JCA_2017</strain>
    </source>
</reference>
<sequence>MGRLVPPTLVAPLLKGVKLNILLPWSRGGFPYKIVFREAKESGSEEGAFEGVPSWIDLGVVTTHSSFKHLNKLVEMVDAICRRGPWSVKVLPYHSDEFVCKWADSEESFFYFYETLFSKLDIMLPFIKFEQAVLSSLNIASTQLHTNIWAFVRAFELLSEDLG</sequence>
<comment type="caution">
    <text evidence="1">The sequence shown here is derived from an EMBL/GenBank/DDBJ whole genome shotgun (WGS) entry which is preliminary data.</text>
</comment>
<dbReference type="EMBL" id="QJKJ01009570">
    <property type="protein sequence ID" value="RDX76258.1"/>
    <property type="molecule type" value="Genomic_DNA"/>
</dbReference>
<dbReference type="OrthoDB" id="1436631at2759"/>
<organism evidence="1 2">
    <name type="scientific">Mucuna pruriens</name>
    <name type="common">Velvet bean</name>
    <name type="synonym">Dolichos pruriens</name>
    <dbReference type="NCBI Taxonomy" id="157652"/>
    <lineage>
        <taxon>Eukaryota</taxon>
        <taxon>Viridiplantae</taxon>
        <taxon>Streptophyta</taxon>
        <taxon>Embryophyta</taxon>
        <taxon>Tracheophyta</taxon>
        <taxon>Spermatophyta</taxon>
        <taxon>Magnoliopsida</taxon>
        <taxon>eudicotyledons</taxon>
        <taxon>Gunneridae</taxon>
        <taxon>Pentapetalae</taxon>
        <taxon>rosids</taxon>
        <taxon>fabids</taxon>
        <taxon>Fabales</taxon>
        <taxon>Fabaceae</taxon>
        <taxon>Papilionoideae</taxon>
        <taxon>50 kb inversion clade</taxon>
        <taxon>NPAAA clade</taxon>
        <taxon>indigoferoid/millettioid clade</taxon>
        <taxon>Phaseoleae</taxon>
        <taxon>Mucuna</taxon>
    </lineage>
</organism>
<dbReference type="AlphaFoldDB" id="A0A371FD85"/>
<feature type="non-terminal residue" evidence="1">
    <location>
        <position position="1"/>
    </location>
</feature>
<gene>
    <name evidence="1" type="ORF">CR513_43774</name>
</gene>